<dbReference type="RefSeq" id="XP_007393271.1">
    <property type="nucleotide sequence ID" value="XM_007393209.1"/>
</dbReference>
<evidence type="ECO:0000313" key="2">
    <source>
        <dbReference type="Proteomes" id="UP000008370"/>
    </source>
</evidence>
<dbReference type="HOGENOM" id="CLU_2391976_0_0_1"/>
<proteinExistence type="predicted"/>
<gene>
    <name evidence="1" type="ORF">PHACADRAFT_116411</name>
</gene>
<dbReference type="GeneID" id="18907764"/>
<dbReference type="STRING" id="650164.K5W265"/>
<protein>
    <submittedName>
        <fullName evidence="1">Uncharacterized protein</fullName>
    </submittedName>
</protein>
<dbReference type="InParanoid" id="K5W265"/>
<dbReference type="EMBL" id="JH930470">
    <property type="protein sequence ID" value="EKM57938.1"/>
    <property type="molecule type" value="Genomic_DNA"/>
</dbReference>
<dbReference type="KEGG" id="pco:PHACADRAFT_116411"/>
<dbReference type="OrthoDB" id="3199820at2759"/>
<sequence length="94" mass="10194">MIRRTSPELIQVQEGKRDYSVYVLDPLEACSAVPALPGNSNNLPHGVATGLGLMSVALDDPECDVLVTGTITNDGIQEKKLEVIFALREVCLKR</sequence>
<evidence type="ECO:0000313" key="1">
    <source>
        <dbReference type="EMBL" id="EKM57938.1"/>
    </source>
</evidence>
<dbReference type="Proteomes" id="UP000008370">
    <property type="component" value="Unassembled WGS sequence"/>
</dbReference>
<name>K5W265_PHACS</name>
<accession>K5W265</accession>
<reference evidence="1 2" key="1">
    <citation type="journal article" date="2012" name="BMC Genomics">
        <title>Comparative genomics of the white-rot fungi, Phanerochaete carnosa and P. chrysosporium, to elucidate the genetic basis of the distinct wood types they colonize.</title>
        <authorList>
            <person name="Suzuki H."/>
            <person name="MacDonald J."/>
            <person name="Syed K."/>
            <person name="Salamov A."/>
            <person name="Hori C."/>
            <person name="Aerts A."/>
            <person name="Henrissat B."/>
            <person name="Wiebenga A."/>
            <person name="vanKuyk P.A."/>
            <person name="Barry K."/>
            <person name="Lindquist E."/>
            <person name="LaButti K."/>
            <person name="Lapidus A."/>
            <person name="Lucas S."/>
            <person name="Coutinho P."/>
            <person name="Gong Y."/>
            <person name="Samejima M."/>
            <person name="Mahadevan R."/>
            <person name="Abou-Zaid M."/>
            <person name="de Vries R.P."/>
            <person name="Igarashi K."/>
            <person name="Yadav J.S."/>
            <person name="Grigoriev I.V."/>
            <person name="Master E.R."/>
        </authorList>
    </citation>
    <scope>NUCLEOTIDE SEQUENCE [LARGE SCALE GENOMIC DNA]</scope>
    <source>
        <strain evidence="1 2">HHB-10118-sp</strain>
    </source>
</reference>
<dbReference type="AlphaFoldDB" id="K5W265"/>
<organism evidence="1 2">
    <name type="scientific">Phanerochaete carnosa (strain HHB-10118-sp)</name>
    <name type="common">White-rot fungus</name>
    <name type="synonym">Peniophora carnosa</name>
    <dbReference type="NCBI Taxonomy" id="650164"/>
    <lineage>
        <taxon>Eukaryota</taxon>
        <taxon>Fungi</taxon>
        <taxon>Dikarya</taxon>
        <taxon>Basidiomycota</taxon>
        <taxon>Agaricomycotina</taxon>
        <taxon>Agaricomycetes</taxon>
        <taxon>Polyporales</taxon>
        <taxon>Phanerochaetaceae</taxon>
        <taxon>Phanerochaete</taxon>
    </lineage>
</organism>
<keyword evidence="2" id="KW-1185">Reference proteome</keyword>
<feature type="non-terminal residue" evidence="1">
    <location>
        <position position="94"/>
    </location>
</feature>